<dbReference type="GO" id="GO:0003697">
    <property type="term" value="F:single-stranded DNA binding"/>
    <property type="evidence" value="ECO:0007669"/>
    <property type="project" value="TreeGrafter"/>
</dbReference>
<sequence>MKTSGIHCPLCRGHIKRKERFKPTRALDREAEMHKHHGRCKYCERQVRSSQPSSWASSTEGTFPTLQPKPGRTTLPSISVAGPELGTGCRLKQSLGLAECNQPDSCQVSATSASSKVKYHYMRRHYRTCSRYQEEYGLVKVKDNLISHKDSAGNRQSTYVFPIYLEADFDRRGLLDHDFHIVSVFCPICISLPQGDPNQKFADIVGHLNARHQFNHEDFMKLILAHNLNFKVQVGKAPCAHLTSSEGHSIVFKQAICSRASRPSSRPIPQRDS</sequence>
<reference evidence="3" key="1">
    <citation type="submission" date="2022-03" db="EMBL/GenBank/DDBJ databases">
        <authorList>
            <person name="Alioto T."/>
            <person name="Alioto T."/>
            <person name="Gomez Garrido J."/>
        </authorList>
    </citation>
    <scope>NUCLEOTIDE SEQUENCE</scope>
</reference>
<feature type="compositionally biased region" description="Polar residues" evidence="2">
    <location>
        <begin position="51"/>
        <end position="65"/>
    </location>
</feature>
<dbReference type="Proteomes" id="UP001295444">
    <property type="component" value="Chromosome 04"/>
</dbReference>
<dbReference type="GO" id="GO:0005634">
    <property type="term" value="C:nucleus"/>
    <property type="evidence" value="ECO:0007669"/>
    <property type="project" value="TreeGrafter"/>
</dbReference>
<proteinExistence type="predicted"/>
<gene>
    <name evidence="3" type="ORF">PECUL_23A055094</name>
</gene>
<dbReference type="GO" id="GO:0010792">
    <property type="term" value="P:DNA double-strand break processing involved in repair via single-strand annealing"/>
    <property type="evidence" value="ECO:0007669"/>
    <property type="project" value="TreeGrafter"/>
</dbReference>
<name>A0AAD1S0A7_PELCU</name>
<keyword evidence="1" id="KW-0832">Ubl conjugation</keyword>
<evidence type="ECO:0000313" key="4">
    <source>
        <dbReference type="Proteomes" id="UP001295444"/>
    </source>
</evidence>
<dbReference type="InterPro" id="IPR052498">
    <property type="entry name" value="E3_ubiq-protein_ligase_RNF138"/>
</dbReference>
<evidence type="ECO:0000256" key="2">
    <source>
        <dbReference type="SAM" id="MobiDB-lite"/>
    </source>
</evidence>
<dbReference type="EMBL" id="OW240915">
    <property type="protein sequence ID" value="CAH2285047.1"/>
    <property type="molecule type" value="Genomic_DNA"/>
</dbReference>
<keyword evidence="3" id="KW-0436">Ligase</keyword>
<dbReference type="AlphaFoldDB" id="A0AAD1S0A7"/>
<accession>A0AAD1S0A7</accession>
<dbReference type="GO" id="GO:0000724">
    <property type="term" value="P:double-strand break repair via homologous recombination"/>
    <property type="evidence" value="ECO:0007669"/>
    <property type="project" value="TreeGrafter"/>
</dbReference>
<dbReference type="PANTHER" id="PTHR46968">
    <property type="entry name" value="E3 UBIQUITIN-PROTEIN LIGASE RNF138"/>
    <property type="match status" value="1"/>
</dbReference>
<evidence type="ECO:0000256" key="1">
    <source>
        <dbReference type="ARBA" id="ARBA00022843"/>
    </source>
</evidence>
<dbReference type="PANTHER" id="PTHR46968:SF2">
    <property type="entry name" value="E3 UBIQUITIN-PROTEIN LIGASE RNF138"/>
    <property type="match status" value="1"/>
</dbReference>
<keyword evidence="4" id="KW-1185">Reference proteome</keyword>
<dbReference type="GO" id="GO:0016874">
    <property type="term" value="F:ligase activity"/>
    <property type="evidence" value="ECO:0007669"/>
    <property type="project" value="UniProtKB-KW"/>
</dbReference>
<organism evidence="3 4">
    <name type="scientific">Pelobates cultripes</name>
    <name type="common">Western spadefoot toad</name>
    <dbReference type="NCBI Taxonomy" id="61616"/>
    <lineage>
        <taxon>Eukaryota</taxon>
        <taxon>Metazoa</taxon>
        <taxon>Chordata</taxon>
        <taxon>Craniata</taxon>
        <taxon>Vertebrata</taxon>
        <taxon>Euteleostomi</taxon>
        <taxon>Amphibia</taxon>
        <taxon>Batrachia</taxon>
        <taxon>Anura</taxon>
        <taxon>Pelobatoidea</taxon>
        <taxon>Pelobatidae</taxon>
        <taxon>Pelobates</taxon>
    </lineage>
</organism>
<evidence type="ECO:0000313" key="3">
    <source>
        <dbReference type="EMBL" id="CAH2285047.1"/>
    </source>
</evidence>
<feature type="region of interest" description="Disordered" evidence="2">
    <location>
        <begin position="51"/>
        <end position="74"/>
    </location>
</feature>
<protein>
    <submittedName>
        <fullName evidence="3">E3 ubiquitin- ligase RNF138 isoform X1</fullName>
    </submittedName>
</protein>
<dbReference type="GO" id="GO:0061630">
    <property type="term" value="F:ubiquitin protein ligase activity"/>
    <property type="evidence" value="ECO:0007669"/>
    <property type="project" value="TreeGrafter"/>
</dbReference>
<dbReference type="GO" id="GO:0035861">
    <property type="term" value="C:site of double-strand break"/>
    <property type="evidence" value="ECO:0007669"/>
    <property type="project" value="TreeGrafter"/>
</dbReference>